<accession>A0A2W1BIB6</accession>
<dbReference type="OrthoDB" id="7107965at2759"/>
<dbReference type="Proteomes" id="UP000249218">
    <property type="component" value="Unassembled WGS sequence"/>
</dbReference>
<name>A0A2W1BIB6_HELAM</name>
<protein>
    <submittedName>
        <fullName evidence="1">Uncharacterized protein</fullName>
    </submittedName>
</protein>
<evidence type="ECO:0000313" key="2">
    <source>
        <dbReference type="Proteomes" id="UP000249218"/>
    </source>
</evidence>
<dbReference type="AlphaFoldDB" id="A0A2W1BIB6"/>
<gene>
    <name evidence="1" type="primary">HaOG213476</name>
    <name evidence="1" type="ORF">B5X24_HaOG213476</name>
</gene>
<sequence>MVRLNYLLRLVQHNNFVVFCLQIFIFSAHYADGRPVSGTIKNTTETVLFFDRLFDSVNGAGSAKEARGKLRTAVTKKSPHHKFWPEAVRKFENLKFIDSAGKEKSVPSVKKYLTLKSYMRQ</sequence>
<proteinExistence type="predicted"/>
<dbReference type="EMBL" id="KZ150321">
    <property type="protein sequence ID" value="PZC71413.1"/>
    <property type="molecule type" value="Genomic_DNA"/>
</dbReference>
<keyword evidence="2" id="KW-1185">Reference proteome</keyword>
<evidence type="ECO:0000313" key="1">
    <source>
        <dbReference type="EMBL" id="PZC71413.1"/>
    </source>
</evidence>
<reference evidence="1 2" key="1">
    <citation type="journal article" date="2017" name="BMC Biol.">
        <title>Genomic innovations, transcriptional plasticity and gene loss underlying the evolution and divergence of two highly polyphagous and invasive Helicoverpa pest species.</title>
        <authorList>
            <person name="Pearce S.L."/>
            <person name="Clarke D.F."/>
            <person name="East P.D."/>
            <person name="Elfekih S."/>
            <person name="Gordon K.H."/>
            <person name="Jermiin L.S."/>
            <person name="McGaughran A."/>
            <person name="Oakeshott J.G."/>
            <person name="Papanikolaou A."/>
            <person name="Perera O.P."/>
            <person name="Rane R.V."/>
            <person name="Richards S."/>
            <person name="Tay W.T."/>
            <person name="Walsh T.K."/>
            <person name="Anderson A."/>
            <person name="Anderson C.J."/>
            <person name="Asgari S."/>
            <person name="Board P.G."/>
            <person name="Bretschneider A."/>
            <person name="Campbell P.M."/>
            <person name="Chertemps T."/>
            <person name="Christeller J.T."/>
            <person name="Coppin C.W."/>
            <person name="Downes S.J."/>
            <person name="Duan G."/>
            <person name="Farnsworth C.A."/>
            <person name="Good R.T."/>
            <person name="Han L.B."/>
            <person name="Han Y.C."/>
            <person name="Hatje K."/>
            <person name="Horne I."/>
            <person name="Huang Y.P."/>
            <person name="Hughes D.S."/>
            <person name="Jacquin-Joly E."/>
            <person name="James W."/>
            <person name="Jhangiani S."/>
            <person name="Kollmar M."/>
            <person name="Kuwar S.S."/>
            <person name="Li S."/>
            <person name="Liu N.Y."/>
            <person name="Maibeche M.T."/>
            <person name="Miller J.R."/>
            <person name="Montagne N."/>
            <person name="Perry T."/>
            <person name="Qu J."/>
            <person name="Song S.V."/>
            <person name="Sutton G.G."/>
            <person name="Vogel H."/>
            <person name="Walenz B.P."/>
            <person name="Xu W."/>
            <person name="Zhang H.J."/>
            <person name="Zou Z."/>
            <person name="Batterham P."/>
            <person name="Edwards O.R."/>
            <person name="Feyereisen R."/>
            <person name="Gibbs R.A."/>
            <person name="Heckel D.G."/>
            <person name="McGrath A."/>
            <person name="Robin C."/>
            <person name="Scherer S.E."/>
            <person name="Worley K.C."/>
            <person name="Wu Y.D."/>
        </authorList>
    </citation>
    <scope>NUCLEOTIDE SEQUENCE [LARGE SCALE GENOMIC DNA]</scope>
    <source>
        <strain evidence="1">Harm_GR_Male_#8</strain>
        <tissue evidence="1">Whole organism</tissue>
    </source>
</reference>
<organism evidence="1 2">
    <name type="scientific">Helicoverpa armigera</name>
    <name type="common">Cotton bollworm</name>
    <name type="synonym">Heliothis armigera</name>
    <dbReference type="NCBI Taxonomy" id="29058"/>
    <lineage>
        <taxon>Eukaryota</taxon>
        <taxon>Metazoa</taxon>
        <taxon>Ecdysozoa</taxon>
        <taxon>Arthropoda</taxon>
        <taxon>Hexapoda</taxon>
        <taxon>Insecta</taxon>
        <taxon>Pterygota</taxon>
        <taxon>Neoptera</taxon>
        <taxon>Endopterygota</taxon>
        <taxon>Lepidoptera</taxon>
        <taxon>Glossata</taxon>
        <taxon>Ditrysia</taxon>
        <taxon>Noctuoidea</taxon>
        <taxon>Noctuidae</taxon>
        <taxon>Heliothinae</taxon>
        <taxon>Helicoverpa</taxon>
    </lineage>
</organism>